<reference evidence="3" key="2">
    <citation type="journal article" date="2022" name="Proc. Natl. Acad. Sci. U.S.A.">
        <title>Diploid-dominant life cycles characterize the early evolution of Fungi.</title>
        <authorList>
            <person name="Amses K.R."/>
            <person name="Simmons D.R."/>
            <person name="Longcore J.E."/>
            <person name="Mondo S.J."/>
            <person name="Seto K."/>
            <person name="Jeronimo G.H."/>
            <person name="Bonds A.E."/>
            <person name="Quandt C.A."/>
            <person name="Davis W.J."/>
            <person name="Chang Y."/>
            <person name="Federici B.A."/>
            <person name="Kuo A."/>
            <person name="LaButti K."/>
            <person name="Pangilinan J."/>
            <person name="Andreopoulos W."/>
            <person name="Tritt A."/>
            <person name="Riley R."/>
            <person name="Hundley H."/>
            <person name="Johnson J."/>
            <person name="Lipzen A."/>
            <person name="Barry K."/>
            <person name="Lang B.F."/>
            <person name="Cuomo C.A."/>
            <person name="Buchler N.E."/>
            <person name="Grigoriev I.V."/>
            <person name="Spatafora J.W."/>
            <person name="Stajich J.E."/>
            <person name="James T.Y."/>
        </authorList>
    </citation>
    <scope>NUCLEOTIDE SEQUENCE</scope>
    <source>
        <strain evidence="3">AG</strain>
    </source>
</reference>
<keyword evidence="2" id="KW-0472">Membrane</keyword>
<evidence type="ECO:0000256" key="2">
    <source>
        <dbReference type="SAM" id="Phobius"/>
    </source>
</evidence>
<dbReference type="GeneID" id="75910482"/>
<protein>
    <submittedName>
        <fullName evidence="3">Uncharacterized protein</fullName>
    </submittedName>
</protein>
<dbReference type="EMBL" id="MU620892">
    <property type="protein sequence ID" value="KAI8584785.1"/>
    <property type="molecule type" value="Genomic_DNA"/>
</dbReference>
<feature type="transmembrane region" description="Helical" evidence="2">
    <location>
        <begin position="107"/>
        <end position="130"/>
    </location>
</feature>
<feature type="transmembrane region" description="Helical" evidence="2">
    <location>
        <begin position="150"/>
        <end position="173"/>
    </location>
</feature>
<sequence>MHVLTPLHIVLLSGNLFISLLVVLLNSLALAYFEVARHMSNSSTVYLISANAQDTPTSQIEPRDYILIIIGLISSVACLALILSDLRRICCGCSKKMQEQEQKRPSILVELSVGTIVLVWWVAMITYTLTSYEGFPKCTMIGPKDVTSKVYSGCYLMDGALGAGILSSIIWILTNVVASTRAQLNHPQESKESGHNAVESNFSV</sequence>
<gene>
    <name evidence="3" type="ORF">K450DRAFT_218002</name>
</gene>
<comment type="caution">
    <text evidence="3">The sequence shown here is derived from an EMBL/GenBank/DDBJ whole genome shotgun (WGS) entry which is preliminary data.</text>
</comment>
<feature type="region of interest" description="Disordered" evidence="1">
    <location>
        <begin position="185"/>
        <end position="204"/>
    </location>
</feature>
<evidence type="ECO:0000313" key="4">
    <source>
        <dbReference type="Proteomes" id="UP001206595"/>
    </source>
</evidence>
<keyword evidence="4" id="KW-1185">Reference proteome</keyword>
<dbReference type="AlphaFoldDB" id="A0AAD5ELZ4"/>
<evidence type="ECO:0000256" key="1">
    <source>
        <dbReference type="SAM" id="MobiDB-lite"/>
    </source>
</evidence>
<dbReference type="Proteomes" id="UP001206595">
    <property type="component" value="Unassembled WGS sequence"/>
</dbReference>
<proteinExistence type="predicted"/>
<accession>A0AAD5ELZ4</accession>
<keyword evidence="2" id="KW-1133">Transmembrane helix</keyword>
<name>A0AAD5ELZ4_UMBRA</name>
<feature type="transmembrane region" description="Helical" evidence="2">
    <location>
        <begin position="7"/>
        <end position="33"/>
    </location>
</feature>
<keyword evidence="2" id="KW-0812">Transmembrane</keyword>
<dbReference type="RefSeq" id="XP_051449789.1">
    <property type="nucleotide sequence ID" value="XM_051585132.1"/>
</dbReference>
<reference evidence="3" key="1">
    <citation type="submission" date="2021-06" db="EMBL/GenBank/DDBJ databases">
        <authorList>
            <consortium name="DOE Joint Genome Institute"/>
            <person name="Mondo S.J."/>
            <person name="Amses K.R."/>
            <person name="Simmons D.R."/>
            <person name="Longcore J.E."/>
            <person name="Seto K."/>
            <person name="Alves G.H."/>
            <person name="Bonds A.E."/>
            <person name="Quandt C.A."/>
            <person name="Davis W.J."/>
            <person name="Chang Y."/>
            <person name="Letcher P.M."/>
            <person name="Powell M.J."/>
            <person name="Kuo A."/>
            <person name="Labutti K."/>
            <person name="Pangilinan J."/>
            <person name="Andreopoulos W."/>
            <person name="Tritt A."/>
            <person name="Riley R."/>
            <person name="Hundley H."/>
            <person name="Johnson J."/>
            <person name="Lipzen A."/>
            <person name="Barry K."/>
            <person name="Berbee M.L."/>
            <person name="Buchler N.E."/>
            <person name="Grigoriev I.V."/>
            <person name="Spatafora J.W."/>
            <person name="Stajich J.E."/>
            <person name="James T.Y."/>
        </authorList>
    </citation>
    <scope>NUCLEOTIDE SEQUENCE</scope>
    <source>
        <strain evidence="3">AG</strain>
    </source>
</reference>
<organism evidence="3 4">
    <name type="scientific">Umbelopsis ramanniana AG</name>
    <dbReference type="NCBI Taxonomy" id="1314678"/>
    <lineage>
        <taxon>Eukaryota</taxon>
        <taxon>Fungi</taxon>
        <taxon>Fungi incertae sedis</taxon>
        <taxon>Mucoromycota</taxon>
        <taxon>Mucoromycotina</taxon>
        <taxon>Umbelopsidomycetes</taxon>
        <taxon>Umbelopsidales</taxon>
        <taxon>Umbelopsidaceae</taxon>
        <taxon>Umbelopsis</taxon>
    </lineage>
</organism>
<evidence type="ECO:0000313" key="3">
    <source>
        <dbReference type="EMBL" id="KAI8584785.1"/>
    </source>
</evidence>
<feature type="transmembrane region" description="Helical" evidence="2">
    <location>
        <begin position="65"/>
        <end position="86"/>
    </location>
</feature>